<protein>
    <submittedName>
        <fullName evidence="1">Uncharacterized protein</fullName>
    </submittedName>
</protein>
<dbReference type="RefSeq" id="XP_059604033.1">
    <property type="nucleotide sequence ID" value="XM_059749054.1"/>
</dbReference>
<reference evidence="1" key="1">
    <citation type="submission" date="2025-02" db="EMBL/GenBank/DDBJ databases">
        <authorList>
            <consortium name="NCBI Genome Project"/>
        </authorList>
    </citation>
    <scope>NUCLEOTIDE SEQUENCE</scope>
</reference>
<gene>
    <name evidence="1" type="ORF">An08g05270</name>
</gene>
<accession>A0AAJ8BW35</accession>
<dbReference type="KEGG" id="ang:An08g05270"/>
<evidence type="ECO:0000313" key="1">
    <source>
        <dbReference type="RefSeq" id="XP_059604033.1"/>
    </source>
</evidence>
<reference evidence="1" key="2">
    <citation type="submission" date="2025-08" db="UniProtKB">
        <authorList>
            <consortium name="RefSeq"/>
        </authorList>
    </citation>
    <scope>IDENTIFICATION</scope>
</reference>
<dbReference type="VEuPathDB" id="FungiDB:An08g05270"/>
<organism evidence="1">
    <name type="scientific">Aspergillus niger</name>
    <dbReference type="NCBI Taxonomy" id="5061"/>
    <lineage>
        <taxon>Eukaryota</taxon>
        <taxon>Fungi</taxon>
        <taxon>Dikarya</taxon>
        <taxon>Ascomycota</taxon>
        <taxon>Pezizomycotina</taxon>
        <taxon>Eurotiomycetes</taxon>
        <taxon>Eurotiomycetidae</taxon>
        <taxon>Eurotiales</taxon>
        <taxon>Aspergillaceae</taxon>
        <taxon>Aspergillus</taxon>
        <taxon>Aspergillus subgen. Circumdati</taxon>
    </lineage>
</organism>
<dbReference type="GeneID" id="84591678"/>
<dbReference type="AlphaFoldDB" id="A0AAJ8BW35"/>
<sequence>MDGEPRDGDAENRMEEASRALRSNCLARLRQPGGRVCVAQTADLAALGK</sequence>
<proteinExistence type="predicted"/>
<name>A0AAJ8BW35_ASPNG</name>